<dbReference type="Gene3D" id="3.10.105.10">
    <property type="entry name" value="Dipeptide-binding Protein, Domain 3"/>
    <property type="match status" value="1"/>
</dbReference>
<proteinExistence type="inferred from homology"/>
<dbReference type="PANTHER" id="PTHR30290:SF9">
    <property type="entry name" value="OLIGOPEPTIDE-BINDING PROTEIN APPA"/>
    <property type="match status" value="1"/>
</dbReference>
<evidence type="ECO:0000256" key="4">
    <source>
        <dbReference type="SAM" id="SignalP"/>
    </source>
</evidence>
<reference evidence="6 7" key="1">
    <citation type="submission" date="2021-01" db="EMBL/GenBank/DDBJ databases">
        <title>Whole genome shotgun sequence of Microbispora siamensis NBRC 104113.</title>
        <authorList>
            <person name="Komaki H."/>
            <person name="Tamura T."/>
        </authorList>
    </citation>
    <scope>NUCLEOTIDE SEQUENCE [LARGE SCALE GENOMIC DNA]</scope>
    <source>
        <strain evidence="6 7">NBRC 104113</strain>
    </source>
</reference>
<keyword evidence="3 4" id="KW-0732">Signal</keyword>
<evidence type="ECO:0000313" key="6">
    <source>
        <dbReference type="EMBL" id="GIH62825.1"/>
    </source>
</evidence>
<accession>A0ABQ4GN24</accession>
<dbReference type="PIRSF" id="PIRSF002741">
    <property type="entry name" value="MppA"/>
    <property type="match status" value="1"/>
</dbReference>
<dbReference type="InterPro" id="IPR039424">
    <property type="entry name" value="SBP_5"/>
</dbReference>
<feature type="signal peptide" evidence="4">
    <location>
        <begin position="1"/>
        <end position="24"/>
    </location>
</feature>
<comment type="similarity">
    <text evidence="1">Belongs to the bacterial solute-binding protein 5 family.</text>
</comment>
<gene>
    <name evidence="6" type="ORF">Msi02_36420</name>
</gene>
<feature type="chain" id="PRO_5045984035" evidence="4">
    <location>
        <begin position="25"/>
        <end position="538"/>
    </location>
</feature>
<name>A0ABQ4GN24_9ACTN</name>
<feature type="domain" description="Solute-binding protein family 5" evidence="5">
    <location>
        <begin position="97"/>
        <end position="418"/>
    </location>
</feature>
<dbReference type="InterPro" id="IPR030678">
    <property type="entry name" value="Peptide/Ni-bd"/>
</dbReference>
<evidence type="ECO:0000313" key="7">
    <source>
        <dbReference type="Proteomes" id="UP000660454"/>
    </source>
</evidence>
<dbReference type="Gene3D" id="3.40.190.10">
    <property type="entry name" value="Periplasmic binding protein-like II"/>
    <property type="match status" value="1"/>
</dbReference>
<dbReference type="PROSITE" id="PS51257">
    <property type="entry name" value="PROKAR_LIPOPROTEIN"/>
    <property type="match status" value="1"/>
</dbReference>
<evidence type="ECO:0000256" key="2">
    <source>
        <dbReference type="ARBA" id="ARBA00022448"/>
    </source>
</evidence>
<dbReference type="Pfam" id="PF00496">
    <property type="entry name" value="SBP_bac_5"/>
    <property type="match status" value="1"/>
</dbReference>
<keyword evidence="7" id="KW-1185">Reference proteome</keyword>
<dbReference type="Proteomes" id="UP000660454">
    <property type="component" value="Unassembled WGS sequence"/>
</dbReference>
<evidence type="ECO:0000256" key="1">
    <source>
        <dbReference type="ARBA" id="ARBA00005695"/>
    </source>
</evidence>
<dbReference type="SUPFAM" id="SSF53850">
    <property type="entry name" value="Periplasmic binding protein-like II"/>
    <property type="match status" value="1"/>
</dbReference>
<evidence type="ECO:0000256" key="3">
    <source>
        <dbReference type="ARBA" id="ARBA00022729"/>
    </source>
</evidence>
<sequence>MKFVKHARSAVVGAVALLTALALAACGGGANGGTAAGGPQGSGTPKAGGTLVSGLYLEPLALDPHRQGYWETYRVSSNVFEGLVKEDLSDPKGPTKLLPALATDWKASDGGKKWTFTLRGGVKFHDGSDFTAESVDKNVRRISDPAYEFYDKTSAARLAAWFGDLVKGRVVDDHTYEFEFSKPFLGFPRILAQSMSTLTIGNPATWEKYGNDGFADHPSGTGPYTFVSRTIGDRIVLKRNPNYWGPKPYLDELVFRVIPNNQTRLATLLSGEADIISYVQPEDVSTLESRGFQVPEGHGAAFLYFTFNFKNKAFQDKRVRQAVIQGIDRDRLAKEVYNGNAIPLHSLEPPGNEAYDPDARDFDYDPEAAKALLKEAGYGEGGLSFTIVADVANQNLAEWLQSRLKGIGVNVKVVTLDRPSYVARAFGKPEPDDGLSIDEYGGSYAEWLYQVYYTNIAVKGLVPADFPEITKALDKARYATDQDKRIELWKEADKKAREGAIAIPAVSLTRYYALGPNVRGFVYAATNWYDLTKVWLAG</sequence>
<dbReference type="PANTHER" id="PTHR30290">
    <property type="entry name" value="PERIPLASMIC BINDING COMPONENT OF ABC TRANSPORTER"/>
    <property type="match status" value="1"/>
</dbReference>
<dbReference type="RefSeq" id="WP_204049423.1">
    <property type="nucleotide sequence ID" value="NZ_BOOF01000018.1"/>
</dbReference>
<dbReference type="EMBL" id="BOOF01000018">
    <property type="protein sequence ID" value="GIH62825.1"/>
    <property type="molecule type" value="Genomic_DNA"/>
</dbReference>
<protein>
    <submittedName>
        <fullName evidence="6">Peptide ABC transporter substrate-binding protein</fullName>
    </submittedName>
</protein>
<keyword evidence="2" id="KW-0813">Transport</keyword>
<dbReference type="Gene3D" id="3.90.76.10">
    <property type="entry name" value="Dipeptide-binding Protein, Domain 1"/>
    <property type="match status" value="1"/>
</dbReference>
<comment type="caution">
    <text evidence="6">The sequence shown here is derived from an EMBL/GenBank/DDBJ whole genome shotgun (WGS) entry which is preliminary data.</text>
</comment>
<evidence type="ECO:0000259" key="5">
    <source>
        <dbReference type="Pfam" id="PF00496"/>
    </source>
</evidence>
<organism evidence="6 7">
    <name type="scientific">Microbispora siamensis</name>
    <dbReference type="NCBI Taxonomy" id="564413"/>
    <lineage>
        <taxon>Bacteria</taxon>
        <taxon>Bacillati</taxon>
        <taxon>Actinomycetota</taxon>
        <taxon>Actinomycetes</taxon>
        <taxon>Streptosporangiales</taxon>
        <taxon>Streptosporangiaceae</taxon>
        <taxon>Microbispora</taxon>
    </lineage>
</organism>
<dbReference type="InterPro" id="IPR000914">
    <property type="entry name" value="SBP_5_dom"/>
</dbReference>